<dbReference type="RefSeq" id="WP_023276485.1">
    <property type="nucleotide sequence ID" value="NZ_CP097562.1"/>
</dbReference>
<keyword evidence="2" id="KW-0479">Metal-binding</keyword>
<dbReference type="InterPro" id="IPR036922">
    <property type="entry name" value="Rieske_2Fe-2S_sf"/>
</dbReference>
<dbReference type="InterPro" id="IPR017941">
    <property type="entry name" value="Rieske_2Fe-2S"/>
</dbReference>
<dbReference type="Proteomes" id="UP000017429">
    <property type="component" value="Chromosome"/>
</dbReference>
<organism evidence="7 8">
    <name type="scientific">Mucispirillum schaedleri ASF457</name>
    <dbReference type="NCBI Taxonomy" id="1379858"/>
    <lineage>
        <taxon>Bacteria</taxon>
        <taxon>Pseudomonadati</taxon>
        <taxon>Deferribacterota</taxon>
        <taxon>Deferribacteres</taxon>
        <taxon>Deferribacterales</taxon>
        <taxon>Mucispirillaceae</taxon>
        <taxon>Mucispirillum</taxon>
    </lineage>
</organism>
<dbReference type="CDD" id="cd03467">
    <property type="entry name" value="Rieske"/>
    <property type="match status" value="1"/>
</dbReference>
<dbReference type="PANTHER" id="PTHR10134">
    <property type="entry name" value="CYTOCHROME B-C1 COMPLEX SUBUNIT RIESKE, MITOCHONDRIAL"/>
    <property type="match status" value="1"/>
</dbReference>
<dbReference type="GO" id="GO:0051537">
    <property type="term" value="F:2 iron, 2 sulfur cluster binding"/>
    <property type="evidence" value="ECO:0007669"/>
    <property type="project" value="UniProtKB-KW"/>
</dbReference>
<dbReference type="PRINTS" id="PR00162">
    <property type="entry name" value="RIESKE"/>
</dbReference>
<gene>
    <name evidence="7" type="primary">petC</name>
    <name evidence="7" type="ORF">N508_000478</name>
</gene>
<dbReference type="InterPro" id="IPR005805">
    <property type="entry name" value="Rieske_Fe-S_prot_C"/>
</dbReference>
<dbReference type="Pfam" id="PF00355">
    <property type="entry name" value="Rieske"/>
    <property type="match status" value="1"/>
</dbReference>
<keyword evidence="5" id="KW-1015">Disulfide bond</keyword>
<evidence type="ECO:0000256" key="6">
    <source>
        <dbReference type="ARBA" id="ARBA00034078"/>
    </source>
</evidence>
<evidence type="ECO:0000256" key="2">
    <source>
        <dbReference type="ARBA" id="ARBA00022723"/>
    </source>
</evidence>
<dbReference type="PROSITE" id="PS51296">
    <property type="entry name" value="RIESKE"/>
    <property type="match status" value="1"/>
</dbReference>
<reference evidence="7" key="1">
    <citation type="journal article" date="2014" name="Genome Announc.">
        <title>Draft genome sequences of the altered schaedler flora, a defined bacterial community from gnotobiotic mice.</title>
        <authorList>
            <person name="Wannemuehler M.J."/>
            <person name="Overstreet A.M."/>
            <person name="Ward D.V."/>
            <person name="Phillips G.J."/>
        </authorList>
    </citation>
    <scope>NUCLEOTIDE SEQUENCE</scope>
    <source>
        <strain evidence="7">ASF457</strain>
    </source>
</reference>
<dbReference type="EMBL" id="CP097562">
    <property type="protein sequence ID" value="USF23418.1"/>
    <property type="molecule type" value="Genomic_DNA"/>
</dbReference>
<dbReference type="AlphaFoldDB" id="V2Q9T4"/>
<protein>
    <submittedName>
        <fullName evidence="7">Cytochrome b6-f complex iron-sulfur subunit</fullName>
    </submittedName>
</protein>
<evidence type="ECO:0000313" key="8">
    <source>
        <dbReference type="Proteomes" id="UP000017429"/>
    </source>
</evidence>
<dbReference type="SUPFAM" id="SSF50022">
    <property type="entry name" value="ISP domain"/>
    <property type="match status" value="1"/>
</dbReference>
<sequence length="129" mass="14565">MQVLLSKLKRRSLLKLLWLAPFAALYKYLIPKVKKENFISVPLAALPFKGAYLIKDKHTGIIKNNEGIKVFSISCTHLGCVLNVENDKFICPCHGSVFDLEGSVLKGPALKPLKHLEYKIENENIIVYI</sequence>
<keyword evidence="4" id="KW-0411">Iron-sulfur</keyword>
<evidence type="ECO:0000256" key="1">
    <source>
        <dbReference type="ARBA" id="ARBA00022714"/>
    </source>
</evidence>
<dbReference type="eggNOG" id="COG2146">
    <property type="taxonomic scope" value="Bacteria"/>
</dbReference>
<evidence type="ECO:0000256" key="4">
    <source>
        <dbReference type="ARBA" id="ARBA00023014"/>
    </source>
</evidence>
<evidence type="ECO:0000256" key="3">
    <source>
        <dbReference type="ARBA" id="ARBA00023004"/>
    </source>
</evidence>
<keyword evidence="1" id="KW-0001">2Fe-2S</keyword>
<dbReference type="GO" id="GO:0046872">
    <property type="term" value="F:metal ion binding"/>
    <property type="evidence" value="ECO:0007669"/>
    <property type="project" value="UniProtKB-KW"/>
</dbReference>
<dbReference type="OrthoDB" id="9767869at2"/>
<dbReference type="InterPro" id="IPR014349">
    <property type="entry name" value="Rieske_Fe-S_prot"/>
</dbReference>
<proteinExistence type="predicted"/>
<reference evidence="7" key="2">
    <citation type="submission" date="2022-05" db="EMBL/GenBank/DDBJ databases">
        <authorList>
            <person name="Proctor A.L."/>
            <person name="Phillips G.J."/>
            <person name="Wannemuehler M.J."/>
        </authorList>
    </citation>
    <scope>NUCLEOTIDE SEQUENCE</scope>
    <source>
        <strain evidence="7">ASF457</strain>
    </source>
</reference>
<comment type="cofactor">
    <cofactor evidence="6">
        <name>[2Fe-2S] cluster</name>
        <dbReference type="ChEBI" id="CHEBI:190135"/>
    </cofactor>
</comment>
<evidence type="ECO:0000256" key="5">
    <source>
        <dbReference type="ARBA" id="ARBA00023157"/>
    </source>
</evidence>
<dbReference type="Gene3D" id="2.102.10.10">
    <property type="entry name" value="Rieske [2Fe-2S] iron-sulphur domain"/>
    <property type="match status" value="1"/>
</dbReference>
<dbReference type="GO" id="GO:0016020">
    <property type="term" value="C:membrane"/>
    <property type="evidence" value="ECO:0007669"/>
    <property type="project" value="InterPro"/>
</dbReference>
<dbReference type="KEGG" id="msch:N508_000478"/>
<evidence type="ECO:0000313" key="7">
    <source>
        <dbReference type="EMBL" id="USF23418.1"/>
    </source>
</evidence>
<reference evidence="7" key="3">
    <citation type="submission" date="2022-06" db="EMBL/GenBank/DDBJ databases">
        <title>Resources to Facilitate Use of the Altered Schaedler Flora (ASF) Mouse Model to Study Microbiome Function.</title>
        <authorList>
            <person name="Proctor A."/>
            <person name="Parvinroo S."/>
            <person name="Richie T."/>
            <person name="Jia X."/>
            <person name="Lee S.T.M."/>
            <person name="Karp P.D."/>
            <person name="Paley S."/>
            <person name="Kostic A.D."/>
            <person name="Pierre J.F."/>
            <person name="Wannemuehler M.J."/>
            <person name="Phillips G.J."/>
        </authorList>
    </citation>
    <scope>NUCLEOTIDE SEQUENCE</scope>
    <source>
        <strain evidence="7">ASF457</strain>
    </source>
</reference>
<name>V2Q9T4_9BACT</name>
<keyword evidence="8" id="KW-1185">Reference proteome</keyword>
<keyword evidence="3" id="KW-0408">Iron</keyword>
<accession>V2Q9T4</accession>